<dbReference type="AlphaFoldDB" id="X6LRM3"/>
<accession>X6LRM3</accession>
<dbReference type="SUPFAM" id="SSF143503">
    <property type="entry name" value="PUG domain-like"/>
    <property type="match status" value="1"/>
</dbReference>
<dbReference type="EMBL" id="ASPP01029570">
    <property type="protein sequence ID" value="ETO04284.1"/>
    <property type="molecule type" value="Genomic_DNA"/>
</dbReference>
<protein>
    <submittedName>
        <fullName evidence="1">Uncharacterized protein</fullName>
    </submittedName>
</protein>
<evidence type="ECO:0000313" key="1">
    <source>
        <dbReference type="EMBL" id="ETO04284.1"/>
    </source>
</evidence>
<reference evidence="1 2" key="1">
    <citation type="journal article" date="2013" name="Curr. Biol.">
        <title>The Genome of the Foraminiferan Reticulomyxa filosa.</title>
        <authorList>
            <person name="Glockner G."/>
            <person name="Hulsmann N."/>
            <person name="Schleicher M."/>
            <person name="Noegel A.A."/>
            <person name="Eichinger L."/>
            <person name="Gallinger C."/>
            <person name="Pawlowski J."/>
            <person name="Sierra R."/>
            <person name="Euteneuer U."/>
            <person name="Pillet L."/>
            <person name="Moustafa A."/>
            <person name="Platzer M."/>
            <person name="Groth M."/>
            <person name="Szafranski K."/>
            <person name="Schliwa M."/>
        </authorList>
    </citation>
    <scope>NUCLEOTIDE SEQUENCE [LARGE SCALE GENOMIC DNA]</scope>
</reference>
<dbReference type="Proteomes" id="UP000023152">
    <property type="component" value="Unassembled WGS sequence"/>
</dbReference>
<sequence>LNIPEQSLYGVWSKCFFAKKKTCKTFGVDKSFSVKRLKKKLKKKTNHLYANKIIELISPELKILYFFLVALTPFRKEFFNLKSIFSYLKWNSFKKHSAQLRKRLSLKYDSIIFDNNLSQTLFSKANFSNKYNYSITLQQQEQLMHLLKVFGYQIDKTTILKTWRNYDNIFVDTLEKLKEICVNSNVNGLKEENEFKILREMCLHILWNILKYPRHIKYHQINEQALCADFKHMFGKTENQLQYYGFKKGNDDNWYYQYDHIQISHLWNCYKYCIKEQIMYFHAFILLLLIEQMI</sequence>
<feature type="non-terminal residue" evidence="1">
    <location>
        <position position="1"/>
    </location>
</feature>
<keyword evidence="2" id="KW-1185">Reference proteome</keyword>
<name>X6LRM3_RETFI</name>
<proteinExistence type="predicted"/>
<comment type="caution">
    <text evidence="1">The sequence shown here is derived from an EMBL/GenBank/DDBJ whole genome shotgun (WGS) entry which is preliminary data.</text>
</comment>
<evidence type="ECO:0000313" key="2">
    <source>
        <dbReference type="Proteomes" id="UP000023152"/>
    </source>
</evidence>
<gene>
    <name evidence="1" type="ORF">RFI_33113</name>
</gene>
<organism evidence="1 2">
    <name type="scientific">Reticulomyxa filosa</name>
    <dbReference type="NCBI Taxonomy" id="46433"/>
    <lineage>
        <taxon>Eukaryota</taxon>
        <taxon>Sar</taxon>
        <taxon>Rhizaria</taxon>
        <taxon>Retaria</taxon>
        <taxon>Foraminifera</taxon>
        <taxon>Monothalamids</taxon>
        <taxon>Reticulomyxidae</taxon>
        <taxon>Reticulomyxa</taxon>
    </lineage>
</organism>
<dbReference type="InterPro" id="IPR036339">
    <property type="entry name" value="PUB-like_dom_sf"/>
</dbReference>